<accession>A0A3P8BW89</accession>
<accession>A0A183G852</accession>
<organism evidence="2 3">
    <name type="scientific">Heligmosomoides polygyrus</name>
    <name type="common">Parasitic roundworm</name>
    <dbReference type="NCBI Taxonomy" id="6339"/>
    <lineage>
        <taxon>Eukaryota</taxon>
        <taxon>Metazoa</taxon>
        <taxon>Ecdysozoa</taxon>
        <taxon>Nematoda</taxon>
        <taxon>Chromadorea</taxon>
        <taxon>Rhabditida</taxon>
        <taxon>Rhabditina</taxon>
        <taxon>Rhabditomorpha</taxon>
        <taxon>Strongyloidea</taxon>
        <taxon>Heligmosomidae</taxon>
        <taxon>Heligmosomoides</taxon>
    </lineage>
</organism>
<dbReference type="AlphaFoldDB" id="A0A183G852"/>
<evidence type="ECO:0000313" key="2">
    <source>
        <dbReference type="Proteomes" id="UP000050761"/>
    </source>
</evidence>
<keyword evidence="2" id="KW-1185">Reference proteome</keyword>
<dbReference type="Proteomes" id="UP000050761">
    <property type="component" value="Unassembled WGS sequence"/>
</dbReference>
<dbReference type="EMBL" id="UZAH01030413">
    <property type="protein sequence ID" value="VDP10465.1"/>
    <property type="molecule type" value="Genomic_DNA"/>
</dbReference>
<evidence type="ECO:0000313" key="1">
    <source>
        <dbReference type="EMBL" id="VDP10465.1"/>
    </source>
</evidence>
<dbReference type="WBParaSite" id="HPBE_0001802201-mRNA-1">
    <property type="protein sequence ID" value="HPBE_0001802201-mRNA-1"/>
    <property type="gene ID" value="HPBE_0001802201"/>
</dbReference>
<reference evidence="3" key="2">
    <citation type="submission" date="2019-09" db="UniProtKB">
        <authorList>
            <consortium name="WormBaseParasite"/>
        </authorList>
    </citation>
    <scope>IDENTIFICATION</scope>
</reference>
<name>A0A183G852_HELPZ</name>
<sequence length="94" mass="9981">MPIPKYLSELLGPFWLSQISRSGSGTAPTEETSLGDSFGSAKWIAAGEIVEFKLSDGDTGCSDFASDAAWEKAQVIDSNATGHAGLRFRCRPPS</sequence>
<proteinExistence type="predicted"/>
<gene>
    <name evidence="1" type="ORF">HPBE_LOCUS18021</name>
</gene>
<evidence type="ECO:0000313" key="3">
    <source>
        <dbReference type="WBParaSite" id="HPBE_0001802201-mRNA-1"/>
    </source>
</evidence>
<protein>
    <submittedName>
        <fullName evidence="3">CIA30 domain-containing protein</fullName>
    </submittedName>
</protein>
<reference evidence="1 2" key="1">
    <citation type="submission" date="2018-11" db="EMBL/GenBank/DDBJ databases">
        <authorList>
            <consortium name="Pathogen Informatics"/>
        </authorList>
    </citation>
    <scope>NUCLEOTIDE SEQUENCE [LARGE SCALE GENOMIC DNA]</scope>
</reference>